<accession>A0A2T4YVA8</accession>
<keyword evidence="1" id="KW-0645">Protease</keyword>
<protein>
    <submittedName>
        <fullName evidence="1">Aspartyl protease</fullName>
    </submittedName>
</protein>
<sequence>MLIIAAPAAAQQSAPDATPQTAAPPAYAAPVDDAASAANTVMLFGQDESRMTVPVSIAGTSPQKFVVDTGAQRTVISRELAAVLRLAPGRIVRVTGMTGSDSVATVIIPALRVGTIDSPAIEAPAIAAQNLGALGLLGIDTLQGRAVGIDFDTRTMTVTPARRRNRRERTERGEIVVRARSLFGQLVVTDAYCNGVRIRVIIDTGSSVSMGNAALRRKLLRKPVRSQSIALTGVTGQTVMADYSTIDRVMIGSLTITSLPIALTAVDAPPFRQFGLAERPAILLGMDALTLFRRVDIDFANREVRLALPRNVTQR</sequence>
<dbReference type="GO" id="GO:0004190">
    <property type="term" value="F:aspartic-type endopeptidase activity"/>
    <property type="evidence" value="ECO:0007669"/>
    <property type="project" value="InterPro"/>
</dbReference>
<organism evidence="1 2">
    <name type="scientific">Sphingomonas aerolata</name>
    <dbReference type="NCBI Taxonomy" id="185951"/>
    <lineage>
        <taxon>Bacteria</taxon>
        <taxon>Pseudomonadati</taxon>
        <taxon>Pseudomonadota</taxon>
        <taxon>Alphaproteobacteria</taxon>
        <taxon>Sphingomonadales</taxon>
        <taxon>Sphingomonadaceae</taxon>
        <taxon>Sphingomonas</taxon>
    </lineage>
</organism>
<gene>
    <name evidence="1" type="ORF">C8J24_1154</name>
</gene>
<reference evidence="1 2" key="1">
    <citation type="submission" date="2018-04" db="EMBL/GenBank/DDBJ databases">
        <title>Genomic Encyclopedia of Type Strains, Phase III (KMG-III): the genomes of soil and plant-associated and newly described type strains.</title>
        <authorList>
            <person name="Whitman W."/>
        </authorList>
    </citation>
    <scope>NUCLEOTIDE SEQUENCE [LARGE SCALE GENOMIC DNA]</scope>
    <source>
        <strain evidence="1 2">NW12</strain>
    </source>
</reference>
<dbReference type="PROSITE" id="PS00141">
    <property type="entry name" value="ASP_PROTEASE"/>
    <property type="match status" value="2"/>
</dbReference>
<comment type="caution">
    <text evidence="1">The sequence shown here is derived from an EMBL/GenBank/DDBJ whole genome shotgun (WGS) entry which is preliminary data.</text>
</comment>
<dbReference type="GO" id="GO:0006508">
    <property type="term" value="P:proteolysis"/>
    <property type="evidence" value="ECO:0007669"/>
    <property type="project" value="UniProtKB-KW"/>
</dbReference>
<dbReference type="AlphaFoldDB" id="A0A2T4YVA8"/>
<dbReference type="Pfam" id="PF13975">
    <property type="entry name" value="gag-asp_proteas"/>
    <property type="match status" value="1"/>
</dbReference>
<evidence type="ECO:0000313" key="2">
    <source>
        <dbReference type="Proteomes" id="UP000240996"/>
    </source>
</evidence>
<dbReference type="Proteomes" id="UP000240996">
    <property type="component" value="Unassembled WGS sequence"/>
</dbReference>
<evidence type="ECO:0000313" key="1">
    <source>
        <dbReference type="EMBL" id="PTM47752.1"/>
    </source>
</evidence>
<dbReference type="EMBL" id="PZZN01000001">
    <property type="protein sequence ID" value="PTM47752.1"/>
    <property type="molecule type" value="Genomic_DNA"/>
</dbReference>
<dbReference type="InterPro" id="IPR001969">
    <property type="entry name" value="Aspartic_peptidase_AS"/>
</dbReference>
<dbReference type="CDD" id="cd05483">
    <property type="entry name" value="retropepsin_like_bacteria"/>
    <property type="match status" value="1"/>
</dbReference>
<dbReference type="InterPro" id="IPR021109">
    <property type="entry name" value="Peptidase_aspartic_dom_sf"/>
</dbReference>
<dbReference type="Pfam" id="PF13650">
    <property type="entry name" value="Asp_protease_2"/>
    <property type="match status" value="1"/>
</dbReference>
<keyword evidence="2" id="KW-1185">Reference proteome</keyword>
<proteinExistence type="predicted"/>
<keyword evidence="1" id="KW-0378">Hydrolase</keyword>
<dbReference type="InterPro" id="IPR034122">
    <property type="entry name" value="Retropepsin-like_bacterial"/>
</dbReference>
<dbReference type="Gene3D" id="2.40.70.10">
    <property type="entry name" value="Acid Proteases"/>
    <property type="match status" value="2"/>
</dbReference>
<dbReference type="SUPFAM" id="SSF50630">
    <property type="entry name" value="Acid proteases"/>
    <property type="match status" value="2"/>
</dbReference>
<name>A0A2T4YVA8_9SPHN</name>